<feature type="chain" id="PRO_5037616659" evidence="1">
    <location>
        <begin position="41"/>
        <end position="326"/>
    </location>
</feature>
<name>A0A975CGT6_9BURK</name>
<dbReference type="PANTHER" id="PTHR42953">
    <property type="entry name" value="HIGH-AFFINITY ZINC UPTAKE SYSTEM PROTEIN ZNUA-RELATED"/>
    <property type="match status" value="1"/>
</dbReference>
<sequence length="326" mass="34937">MIAACAFSSRTNTVFGSKNRRTPRLAAAVLAAALPLGAAAQGQGLQVFACEPEWAALVKALAPQAQVTAATHARQDAHHIEARPALIAALRRAHLAVCTGASLEVGWLPMLQARAGNAAVRDGQPGMFYAAQQVELIDRRASVGFNDGDVHPEGNPHFHLDPARLAQVARALSQRLAQIDPPQAAAYAARHTAWQADWARGTAQWQQRAAPLKGQRVVGQHNTFAYLWHWLGVQQIADLEPKPGTPPTPSHLQSVLAQVRQAPPIAITHALYQDAQPAQWLARQLGEDKVAVLALPSTVTDDGPSADLASWMDALVTQLLKTLPAR</sequence>
<gene>
    <name evidence="2" type="ORF">J1M35_12190</name>
</gene>
<keyword evidence="1" id="KW-0732">Signal</keyword>
<reference evidence="2" key="1">
    <citation type="submission" date="2021-03" db="EMBL/GenBank/DDBJ databases">
        <title>Ottowia sp. 27C isolated from the cloaca of a Giant Asian pond turtle (Heosemys grandis).</title>
        <authorList>
            <person name="Spergser J."/>
            <person name="Busse H.-J."/>
        </authorList>
    </citation>
    <scope>NUCLEOTIDE SEQUENCE</scope>
    <source>
        <strain evidence="2">27C</strain>
    </source>
</reference>
<protein>
    <submittedName>
        <fullName evidence="2">Zinc ABC transporter substrate-binding protein</fullName>
    </submittedName>
</protein>
<evidence type="ECO:0000256" key="1">
    <source>
        <dbReference type="SAM" id="SignalP"/>
    </source>
</evidence>
<dbReference type="Proteomes" id="UP000663903">
    <property type="component" value="Chromosome"/>
</dbReference>
<dbReference type="AlphaFoldDB" id="A0A975CGT6"/>
<dbReference type="PANTHER" id="PTHR42953:SF2">
    <property type="entry name" value="ADHESION PROTEIN"/>
    <property type="match status" value="1"/>
</dbReference>
<accession>A0A975CGT6</accession>
<dbReference type="Pfam" id="PF01297">
    <property type="entry name" value="ZnuA"/>
    <property type="match status" value="1"/>
</dbReference>
<dbReference type="GO" id="GO:0046872">
    <property type="term" value="F:metal ion binding"/>
    <property type="evidence" value="ECO:0007669"/>
    <property type="project" value="InterPro"/>
</dbReference>
<keyword evidence="3" id="KW-1185">Reference proteome</keyword>
<evidence type="ECO:0000313" key="3">
    <source>
        <dbReference type="Proteomes" id="UP000663903"/>
    </source>
</evidence>
<dbReference type="KEGG" id="otd:J1M35_12190"/>
<dbReference type="GO" id="GO:0030001">
    <property type="term" value="P:metal ion transport"/>
    <property type="evidence" value="ECO:0007669"/>
    <property type="project" value="InterPro"/>
</dbReference>
<dbReference type="Gene3D" id="3.40.50.1980">
    <property type="entry name" value="Nitrogenase molybdenum iron protein domain"/>
    <property type="match status" value="2"/>
</dbReference>
<dbReference type="InterPro" id="IPR050492">
    <property type="entry name" value="Bact_metal-bind_prot9"/>
</dbReference>
<evidence type="ECO:0000313" key="2">
    <source>
        <dbReference type="EMBL" id="QTD43904.1"/>
    </source>
</evidence>
<feature type="signal peptide" evidence="1">
    <location>
        <begin position="1"/>
        <end position="40"/>
    </location>
</feature>
<dbReference type="SUPFAM" id="SSF53807">
    <property type="entry name" value="Helical backbone' metal receptor"/>
    <property type="match status" value="1"/>
</dbReference>
<dbReference type="EMBL" id="CP071796">
    <property type="protein sequence ID" value="QTD43904.1"/>
    <property type="molecule type" value="Genomic_DNA"/>
</dbReference>
<organism evidence="2 3">
    <name type="scientific">Ottowia testudinis</name>
    <dbReference type="NCBI Taxonomy" id="2816950"/>
    <lineage>
        <taxon>Bacteria</taxon>
        <taxon>Pseudomonadati</taxon>
        <taxon>Pseudomonadota</taxon>
        <taxon>Betaproteobacteria</taxon>
        <taxon>Burkholderiales</taxon>
        <taxon>Comamonadaceae</taxon>
        <taxon>Ottowia</taxon>
    </lineage>
</organism>
<dbReference type="InterPro" id="IPR006127">
    <property type="entry name" value="ZnuA-like"/>
</dbReference>
<proteinExistence type="predicted"/>